<dbReference type="Proteomes" id="UP000028549">
    <property type="component" value="Unassembled WGS sequence"/>
</dbReference>
<gene>
    <name evidence="1" type="ORF">GS18_0211415</name>
</gene>
<organism evidence="1 2">
    <name type="scientific">Metabacillus indicus</name>
    <name type="common">Bacillus indicus</name>
    <dbReference type="NCBI Taxonomy" id="246786"/>
    <lineage>
        <taxon>Bacteria</taxon>
        <taxon>Bacillati</taxon>
        <taxon>Bacillota</taxon>
        <taxon>Bacilli</taxon>
        <taxon>Bacillales</taxon>
        <taxon>Bacillaceae</taxon>
        <taxon>Metabacillus</taxon>
    </lineage>
</organism>
<keyword evidence="2" id="KW-1185">Reference proteome</keyword>
<comment type="caution">
    <text evidence="1">The sequence shown here is derived from an EMBL/GenBank/DDBJ whole genome shotgun (WGS) entry which is preliminary data.</text>
</comment>
<dbReference type="STRING" id="246786.GS18_0211415"/>
<dbReference type="EMBL" id="JNVC02000005">
    <property type="protein sequence ID" value="KEZ51722.1"/>
    <property type="molecule type" value="Genomic_DNA"/>
</dbReference>
<evidence type="ECO:0000313" key="1">
    <source>
        <dbReference type="EMBL" id="KEZ51722.1"/>
    </source>
</evidence>
<dbReference type="OrthoDB" id="2691912at2"/>
<reference evidence="1 2" key="1">
    <citation type="journal article" date="2005" name="Int. J. Syst. Evol. Microbiol.">
        <title>Bacillus cibi sp. nov., isolated from jeotgal, a traditional Korean fermented seafood.</title>
        <authorList>
            <person name="Yoon J.H."/>
            <person name="Lee C.H."/>
            <person name="Oh T.K."/>
        </authorList>
    </citation>
    <scope>NUCLEOTIDE SEQUENCE [LARGE SCALE GENOMIC DNA]</scope>
    <source>
        <strain evidence="1 2">DSM 16189</strain>
    </source>
</reference>
<protein>
    <recommendedName>
        <fullName evidence="3">LysM domain-containing protein</fullName>
    </recommendedName>
</protein>
<dbReference type="RefSeq" id="WP_029279641.1">
    <property type="nucleotide sequence ID" value="NZ_CP176757.1"/>
</dbReference>
<name>A0A084GWL0_METID</name>
<proteinExistence type="predicted"/>
<accession>A0A084GWL0</accession>
<evidence type="ECO:0008006" key="3">
    <source>
        <dbReference type="Google" id="ProtNLM"/>
    </source>
</evidence>
<dbReference type="AlphaFoldDB" id="A0A084GWL0"/>
<evidence type="ECO:0000313" key="2">
    <source>
        <dbReference type="Proteomes" id="UP000028549"/>
    </source>
</evidence>
<sequence>MKRLMVFLLTLFLLYIMYYDISTGTIAFSPPAKDNEPAAAVQTSPSPYTVKEIKQGETVLTIVEQLHSGLPVSIEQVRKDFEKLNPNEKADAIQVGKAYKFPLYEKEVAS</sequence>